<organism evidence="2">
    <name type="scientific">Arabidopsis lyrata subsp. lyrata</name>
    <name type="common">Lyre-leaved rock-cress</name>
    <dbReference type="NCBI Taxonomy" id="81972"/>
    <lineage>
        <taxon>Eukaryota</taxon>
        <taxon>Viridiplantae</taxon>
        <taxon>Streptophyta</taxon>
        <taxon>Embryophyta</taxon>
        <taxon>Tracheophyta</taxon>
        <taxon>Spermatophyta</taxon>
        <taxon>Magnoliopsida</taxon>
        <taxon>eudicotyledons</taxon>
        <taxon>Gunneridae</taxon>
        <taxon>Pentapetalae</taxon>
        <taxon>rosids</taxon>
        <taxon>malvids</taxon>
        <taxon>Brassicales</taxon>
        <taxon>Brassicaceae</taxon>
        <taxon>Camelineae</taxon>
        <taxon>Arabidopsis</taxon>
    </lineage>
</organism>
<protein>
    <submittedName>
        <fullName evidence="1">Uncharacterized protein</fullName>
    </submittedName>
</protein>
<gene>
    <name evidence="1" type="ORF">ARALYDRAFT_903852</name>
</gene>
<dbReference type="eggNOG" id="KOG0167">
    <property type="taxonomic scope" value="Eukaryota"/>
</dbReference>
<reference evidence="2" key="1">
    <citation type="journal article" date="2011" name="Nat. Genet.">
        <title>The Arabidopsis lyrata genome sequence and the basis of rapid genome size change.</title>
        <authorList>
            <person name="Hu T.T."/>
            <person name="Pattyn P."/>
            <person name="Bakker E.G."/>
            <person name="Cao J."/>
            <person name="Cheng J.-F."/>
            <person name="Clark R.M."/>
            <person name="Fahlgren N."/>
            <person name="Fawcett J.A."/>
            <person name="Grimwood J."/>
            <person name="Gundlach H."/>
            <person name="Haberer G."/>
            <person name="Hollister J.D."/>
            <person name="Ossowski S."/>
            <person name="Ottilar R.P."/>
            <person name="Salamov A.A."/>
            <person name="Schneeberger K."/>
            <person name="Spannagl M."/>
            <person name="Wang X."/>
            <person name="Yang L."/>
            <person name="Nasrallah M.E."/>
            <person name="Bergelson J."/>
            <person name="Carrington J.C."/>
            <person name="Gaut B.S."/>
            <person name="Schmutz J."/>
            <person name="Mayer K.F.X."/>
            <person name="Van de Peer Y."/>
            <person name="Grigoriev I.V."/>
            <person name="Nordborg M."/>
            <person name="Weigel D."/>
            <person name="Guo Y.-L."/>
        </authorList>
    </citation>
    <scope>NUCLEOTIDE SEQUENCE [LARGE SCALE GENOMIC DNA]</scope>
    <source>
        <strain evidence="2">cv. MN47</strain>
    </source>
</reference>
<dbReference type="Proteomes" id="UP000008694">
    <property type="component" value="Unassembled WGS sequence"/>
</dbReference>
<name>D7LKZ3_ARALL</name>
<dbReference type="Gramene" id="scaffold_403353.1">
    <property type="protein sequence ID" value="scaffold_403353.1"/>
    <property type="gene ID" value="scaffold_403353.1"/>
</dbReference>
<dbReference type="EMBL" id="GL348716">
    <property type="protein sequence ID" value="EFH58219.1"/>
    <property type="molecule type" value="Genomic_DNA"/>
</dbReference>
<dbReference type="HOGENOM" id="CLU_2281296_0_0_1"/>
<sequence>MKNLLRCSSLSLPRSLPSPPVKFGSEINHPRLADVGDETEMMDSIELTAYFSFKTKLRSSIITLVDSLIQLAGEILSFKPKDFSTNQRSDKETLRHIQFHCS</sequence>
<evidence type="ECO:0000313" key="2">
    <source>
        <dbReference type="Proteomes" id="UP000008694"/>
    </source>
</evidence>
<evidence type="ECO:0000313" key="1">
    <source>
        <dbReference type="EMBL" id="EFH58219.1"/>
    </source>
</evidence>
<accession>D7LKZ3</accession>
<dbReference type="AlphaFoldDB" id="D7LKZ3"/>
<keyword evidence="2" id="KW-1185">Reference proteome</keyword>
<proteinExistence type="predicted"/>